<feature type="region of interest" description="Disordered" evidence="1">
    <location>
        <begin position="156"/>
        <end position="187"/>
    </location>
</feature>
<name>A0A4R4T7P5_9ACTN</name>
<keyword evidence="2" id="KW-1133">Transmembrane helix</keyword>
<evidence type="ECO:0000313" key="3">
    <source>
        <dbReference type="EMBL" id="TDC71404.1"/>
    </source>
</evidence>
<keyword evidence="2" id="KW-0812">Transmembrane</keyword>
<keyword evidence="4" id="KW-1185">Reference proteome</keyword>
<feature type="transmembrane region" description="Helical" evidence="2">
    <location>
        <begin position="34"/>
        <end position="55"/>
    </location>
</feature>
<organism evidence="3 4">
    <name type="scientific">Streptomyces hainanensis</name>
    <dbReference type="NCBI Taxonomy" id="402648"/>
    <lineage>
        <taxon>Bacteria</taxon>
        <taxon>Bacillati</taxon>
        <taxon>Actinomycetota</taxon>
        <taxon>Actinomycetes</taxon>
        <taxon>Kitasatosporales</taxon>
        <taxon>Streptomycetaceae</taxon>
        <taxon>Streptomyces</taxon>
    </lineage>
</organism>
<dbReference type="RefSeq" id="WP_132820131.1">
    <property type="nucleotide sequence ID" value="NZ_SMKI01000282.1"/>
</dbReference>
<feature type="transmembrane region" description="Helical" evidence="2">
    <location>
        <begin position="117"/>
        <end position="137"/>
    </location>
</feature>
<protein>
    <submittedName>
        <fullName evidence="3">Uncharacterized protein</fullName>
    </submittedName>
</protein>
<evidence type="ECO:0000256" key="2">
    <source>
        <dbReference type="SAM" id="Phobius"/>
    </source>
</evidence>
<comment type="caution">
    <text evidence="3">The sequence shown here is derived from an EMBL/GenBank/DDBJ whole genome shotgun (WGS) entry which is preliminary data.</text>
</comment>
<reference evidence="3 4" key="1">
    <citation type="submission" date="2019-03" db="EMBL/GenBank/DDBJ databases">
        <title>Draft genome sequences of novel Actinobacteria.</title>
        <authorList>
            <person name="Sahin N."/>
            <person name="Ay H."/>
            <person name="Saygin H."/>
        </authorList>
    </citation>
    <scope>NUCLEOTIDE SEQUENCE [LARGE SCALE GENOMIC DNA]</scope>
    <source>
        <strain evidence="3 4">DSM 41900</strain>
    </source>
</reference>
<feature type="transmembrane region" description="Helical" evidence="2">
    <location>
        <begin position="7"/>
        <end position="28"/>
    </location>
</feature>
<evidence type="ECO:0000313" key="4">
    <source>
        <dbReference type="Proteomes" id="UP000295345"/>
    </source>
</evidence>
<proteinExistence type="predicted"/>
<accession>A0A4R4T7P5</accession>
<evidence type="ECO:0000256" key="1">
    <source>
        <dbReference type="SAM" id="MobiDB-lite"/>
    </source>
</evidence>
<dbReference type="EMBL" id="SMKI01000282">
    <property type="protein sequence ID" value="TDC71404.1"/>
    <property type="molecule type" value="Genomic_DNA"/>
</dbReference>
<keyword evidence="2" id="KW-0472">Membrane</keyword>
<sequence length="317" mass="34097">MRGARLAGYLFGGATALGAAGYLVVYLYRWQWQRALLCGVLLLVVEVLLLGLAVLDRVGRLEQRLREGDRRRDEAHERLRAELLAASRGPEVETGRSRPPRFAWLLDHGADDGRRTFVFVPVLMATGVALSGVAWLLERVAGATVRPAADRRLAGRLTPLAAPPGGPTAGTAPELPERPLDGPSATRRRWPRAAGWLLAGLACVGLFEGLAELTETRPPERGTAAATSVLFEIEANGVDEGRVTMAAHQLWERCRDATAVPLERAGLTALDGGLFAVTTYPSLSEHDVHRLLGCLEDVGVDRVRLRIVGTGSIEASG</sequence>
<gene>
    <name evidence="3" type="ORF">E1283_23555</name>
</gene>
<dbReference type="AlphaFoldDB" id="A0A4R4T7P5"/>
<dbReference type="Proteomes" id="UP000295345">
    <property type="component" value="Unassembled WGS sequence"/>
</dbReference>
<dbReference type="OrthoDB" id="5184232at2"/>